<reference evidence="1 2" key="1">
    <citation type="submission" date="2018-12" db="EMBL/GenBank/DDBJ databases">
        <title>Genome Sequence of Candidatus Viridilinea halotolerans isolated from saline sulfide-rich spring.</title>
        <authorList>
            <person name="Grouzdev D.S."/>
            <person name="Burganskaya E.I."/>
            <person name="Krutkina M.S."/>
            <person name="Sukhacheva M.V."/>
            <person name="Gorlenko V.M."/>
        </authorList>
    </citation>
    <scope>NUCLEOTIDE SEQUENCE [LARGE SCALE GENOMIC DNA]</scope>
    <source>
        <strain evidence="1">Chok-6</strain>
    </source>
</reference>
<organism evidence="1 2">
    <name type="scientific">Candidatus Viridilinea halotolerans</name>
    <dbReference type="NCBI Taxonomy" id="2491704"/>
    <lineage>
        <taxon>Bacteria</taxon>
        <taxon>Bacillati</taxon>
        <taxon>Chloroflexota</taxon>
        <taxon>Chloroflexia</taxon>
        <taxon>Chloroflexales</taxon>
        <taxon>Chloroflexineae</taxon>
        <taxon>Oscillochloridaceae</taxon>
        <taxon>Candidatus Viridilinea</taxon>
    </lineage>
</organism>
<accession>A0A426TWX5</accession>
<evidence type="ECO:0000313" key="1">
    <source>
        <dbReference type="EMBL" id="RRR69929.1"/>
    </source>
</evidence>
<evidence type="ECO:0000313" key="2">
    <source>
        <dbReference type="Proteomes" id="UP000280307"/>
    </source>
</evidence>
<dbReference type="EMBL" id="RSAS01000573">
    <property type="protein sequence ID" value="RRR69929.1"/>
    <property type="molecule type" value="Genomic_DNA"/>
</dbReference>
<proteinExistence type="predicted"/>
<name>A0A426TWX5_9CHLR</name>
<dbReference type="AlphaFoldDB" id="A0A426TWX5"/>
<sequence>MQRPNHQQAALDQVIEECRRDQAQPQAPSVQAVERTACWELFRRWLLLQNQAAATAAVQQFEKLVAYWLKPFGTERDADLRMDLVSDVWLLFVKYLSGERFNRFQSLDGVLLYLKKCTITVIKNAQRRQQREQLFQQQMAIYATNLALTPAESAIVQRLDDQERLKMLLTWLAAHATPQERRIFTLSFLQKLKPQQIVAQFPDEFSHVEMVRQIKENLLKRIRRALGGSEG</sequence>
<comment type="caution">
    <text evidence="1">The sequence shown here is derived from an EMBL/GenBank/DDBJ whole genome shotgun (WGS) entry which is preliminary data.</text>
</comment>
<gene>
    <name evidence="1" type="ORF">EI684_14330</name>
</gene>
<protein>
    <submittedName>
        <fullName evidence="1">Sigma-70 family RNA polymerase sigma factor</fullName>
    </submittedName>
</protein>
<dbReference type="Proteomes" id="UP000280307">
    <property type="component" value="Unassembled WGS sequence"/>
</dbReference>